<evidence type="ECO:0000256" key="1">
    <source>
        <dbReference type="SAM" id="Coils"/>
    </source>
</evidence>
<feature type="compositionally biased region" description="Basic and acidic residues" evidence="2">
    <location>
        <begin position="1"/>
        <end position="16"/>
    </location>
</feature>
<feature type="compositionally biased region" description="Basic and acidic residues" evidence="2">
    <location>
        <begin position="40"/>
        <end position="67"/>
    </location>
</feature>
<proteinExistence type="predicted"/>
<reference evidence="3 4" key="1">
    <citation type="journal article" date="2021" name="Hortic Res">
        <title>The domestication of Cucurbita argyrosperma as revealed by the genome of its wild relative.</title>
        <authorList>
            <person name="Barrera-Redondo J."/>
            <person name="Sanchez-de la Vega G."/>
            <person name="Aguirre-Liguori J.A."/>
            <person name="Castellanos-Morales G."/>
            <person name="Gutierrez-Guerrero Y.T."/>
            <person name="Aguirre-Dugua X."/>
            <person name="Aguirre-Planter E."/>
            <person name="Tenaillon M.I."/>
            <person name="Lira-Saade R."/>
            <person name="Eguiarte L.E."/>
        </authorList>
    </citation>
    <scope>NUCLEOTIDE SEQUENCE [LARGE SCALE GENOMIC DNA]</scope>
    <source>
        <strain evidence="3">JBR-2021</strain>
    </source>
</reference>
<dbReference type="AlphaFoldDB" id="A0AAV6MQK8"/>
<gene>
    <name evidence="3" type="ORF">SDJN03_20193</name>
</gene>
<evidence type="ECO:0000313" key="4">
    <source>
        <dbReference type="Proteomes" id="UP000685013"/>
    </source>
</evidence>
<feature type="non-terminal residue" evidence="3">
    <location>
        <position position="1"/>
    </location>
</feature>
<name>A0AAV6MQK8_9ROSI</name>
<evidence type="ECO:0000313" key="3">
    <source>
        <dbReference type="EMBL" id="KAG6584261.1"/>
    </source>
</evidence>
<keyword evidence="4" id="KW-1185">Reference proteome</keyword>
<feature type="coiled-coil region" evidence="1">
    <location>
        <begin position="70"/>
        <end position="97"/>
    </location>
</feature>
<sequence length="100" mass="11645">MGGTSEEKHEGKVEKKEKKKDKEKHEEEEEDDDHSKKKGKDKDKEEGEKKEKKKKDPADMKDPLKLRQKLEKLEAKMQALAVKKEEILKLIHEAEQNAAP</sequence>
<comment type="caution">
    <text evidence="3">The sequence shown here is derived from an EMBL/GenBank/DDBJ whole genome shotgun (WGS) entry which is preliminary data.</text>
</comment>
<organism evidence="3 4">
    <name type="scientific">Cucurbita argyrosperma subsp. sororia</name>
    <dbReference type="NCBI Taxonomy" id="37648"/>
    <lineage>
        <taxon>Eukaryota</taxon>
        <taxon>Viridiplantae</taxon>
        <taxon>Streptophyta</taxon>
        <taxon>Embryophyta</taxon>
        <taxon>Tracheophyta</taxon>
        <taxon>Spermatophyta</taxon>
        <taxon>Magnoliopsida</taxon>
        <taxon>eudicotyledons</taxon>
        <taxon>Gunneridae</taxon>
        <taxon>Pentapetalae</taxon>
        <taxon>rosids</taxon>
        <taxon>fabids</taxon>
        <taxon>Cucurbitales</taxon>
        <taxon>Cucurbitaceae</taxon>
        <taxon>Cucurbiteae</taxon>
        <taxon>Cucurbita</taxon>
    </lineage>
</organism>
<dbReference type="EMBL" id="JAGKQH010000013">
    <property type="protein sequence ID" value="KAG6584261.1"/>
    <property type="molecule type" value="Genomic_DNA"/>
</dbReference>
<accession>A0AAV6MQK8</accession>
<evidence type="ECO:0000256" key="2">
    <source>
        <dbReference type="SAM" id="MobiDB-lite"/>
    </source>
</evidence>
<keyword evidence="1" id="KW-0175">Coiled coil</keyword>
<dbReference type="Proteomes" id="UP000685013">
    <property type="component" value="Chromosome 13"/>
</dbReference>
<evidence type="ECO:0008006" key="5">
    <source>
        <dbReference type="Google" id="ProtNLM"/>
    </source>
</evidence>
<feature type="region of interest" description="Disordered" evidence="2">
    <location>
        <begin position="1"/>
        <end position="67"/>
    </location>
</feature>
<protein>
    <recommendedName>
        <fullName evidence="5">Protein PXR1-like</fullName>
    </recommendedName>
</protein>